<organism evidence="4 5">
    <name type="scientific">Sphaerisporangium aureirubrum</name>
    <dbReference type="NCBI Taxonomy" id="1544736"/>
    <lineage>
        <taxon>Bacteria</taxon>
        <taxon>Bacillati</taxon>
        <taxon>Actinomycetota</taxon>
        <taxon>Actinomycetes</taxon>
        <taxon>Streptosporangiales</taxon>
        <taxon>Streptosporangiaceae</taxon>
        <taxon>Sphaerisporangium</taxon>
    </lineage>
</organism>
<dbReference type="Proteomes" id="UP001596137">
    <property type="component" value="Unassembled WGS sequence"/>
</dbReference>
<protein>
    <submittedName>
        <fullName evidence="4">ATP-binding protein</fullName>
    </submittedName>
</protein>
<accession>A0ABW1NNF8</accession>
<dbReference type="SUPFAM" id="SSF55874">
    <property type="entry name" value="ATPase domain of HSP90 chaperone/DNA topoisomerase II/histidine kinase"/>
    <property type="match status" value="1"/>
</dbReference>
<dbReference type="Gene3D" id="3.30.565.10">
    <property type="entry name" value="Histidine kinase-like ATPase, C-terminal domain"/>
    <property type="match status" value="1"/>
</dbReference>
<keyword evidence="1" id="KW-0723">Serine/threonine-protein kinase</keyword>
<proteinExistence type="predicted"/>
<name>A0ABW1NNF8_9ACTN</name>
<evidence type="ECO:0000313" key="5">
    <source>
        <dbReference type="Proteomes" id="UP001596137"/>
    </source>
</evidence>
<dbReference type="InterPro" id="IPR003594">
    <property type="entry name" value="HATPase_dom"/>
</dbReference>
<dbReference type="PANTHER" id="PTHR35526:SF3">
    <property type="entry name" value="ANTI-SIGMA-F FACTOR RSBW"/>
    <property type="match status" value="1"/>
</dbReference>
<dbReference type="PANTHER" id="PTHR35526">
    <property type="entry name" value="ANTI-SIGMA-F FACTOR RSBW-RELATED"/>
    <property type="match status" value="1"/>
</dbReference>
<evidence type="ECO:0000259" key="3">
    <source>
        <dbReference type="Pfam" id="PF13581"/>
    </source>
</evidence>
<evidence type="ECO:0000313" key="4">
    <source>
        <dbReference type="EMBL" id="MFC6084067.1"/>
    </source>
</evidence>
<keyword evidence="1" id="KW-0418">Kinase</keyword>
<feature type="domain" description="Histidine kinase/HSP90-like ATPase" evidence="3">
    <location>
        <begin position="7"/>
        <end position="116"/>
    </location>
</feature>
<feature type="region of interest" description="Disordered" evidence="2">
    <location>
        <begin position="124"/>
        <end position="151"/>
    </location>
</feature>
<evidence type="ECO:0000256" key="2">
    <source>
        <dbReference type="SAM" id="MobiDB-lite"/>
    </source>
</evidence>
<sequence>MLSRRFAPSAAQVRPARAFVGELLGDGHPCRDDAVLLTSELAGNVVRHAVERDFLVSVAFTGDWVLVAVEDTGSADVPHVRRPGDVETNGRGLLLVDGLAAQWGFERRVSGTMVWFELVAPSAQGDEDQRTGKWRGPGGGRPGGMRDERDA</sequence>
<keyword evidence="4" id="KW-0067">ATP-binding</keyword>
<dbReference type="InterPro" id="IPR050267">
    <property type="entry name" value="Anti-sigma-factor_SerPK"/>
</dbReference>
<comment type="caution">
    <text evidence="4">The sequence shown here is derived from an EMBL/GenBank/DDBJ whole genome shotgun (WGS) entry which is preliminary data.</text>
</comment>
<dbReference type="Pfam" id="PF13581">
    <property type="entry name" value="HATPase_c_2"/>
    <property type="match status" value="1"/>
</dbReference>
<dbReference type="EMBL" id="JBHSRF010000037">
    <property type="protein sequence ID" value="MFC6084067.1"/>
    <property type="molecule type" value="Genomic_DNA"/>
</dbReference>
<dbReference type="CDD" id="cd16936">
    <property type="entry name" value="HATPase_RsbW-like"/>
    <property type="match status" value="1"/>
</dbReference>
<dbReference type="GO" id="GO:0005524">
    <property type="term" value="F:ATP binding"/>
    <property type="evidence" value="ECO:0007669"/>
    <property type="project" value="UniProtKB-KW"/>
</dbReference>
<keyword evidence="4" id="KW-0547">Nucleotide-binding</keyword>
<evidence type="ECO:0000256" key="1">
    <source>
        <dbReference type="ARBA" id="ARBA00022527"/>
    </source>
</evidence>
<dbReference type="RefSeq" id="WP_380756729.1">
    <property type="nucleotide sequence ID" value="NZ_JBHSRF010000037.1"/>
</dbReference>
<gene>
    <name evidence="4" type="ORF">ACFP1K_23100</name>
</gene>
<reference evidence="5" key="1">
    <citation type="journal article" date="2019" name="Int. J. Syst. Evol. Microbiol.">
        <title>The Global Catalogue of Microorganisms (GCM) 10K type strain sequencing project: providing services to taxonomists for standard genome sequencing and annotation.</title>
        <authorList>
            <consortium name="The Broad Institute Genomics Platform"/>
            <consortium name="The Broad Institute Genome Sequencing Center for Infectious Disease"/>
            <person name="Wu L."/>
            <person name="Ma J."/>
        </authorList>
    </citation>
    <scope>NUCLEOTIDE SEQUENCE [LARGE SCALE GENOMIC DNA]</scope>
    <source>
        <strain evidence="5">JCM 30346</strain>
    </source>
</reference>
<keyword evidence="5" id="KW-1185">Reference proteome</keyword>
<keyword evidence="1" id="KW-0808">Transferase</keyword>
<dbReference type="InterPro" id="IPR036890">
    <property type="entry name" value="HATPase_C_sf"/>
</dbReference>